<protein>
    <submittedName>
        <fullName evidence="2">MFS transporter</fullName>
    </submittedName>
</protein>
<dbReference type="PANTHER" id="PTHR23523:SF2">
    <property type="entry name" value="2-NITROIMIDAZOLE TRANSPORTER"/>
    <property type="match status" value="1"/>
</dbReference>
<reference evidence="2 3" key="1">
    <citation type="submission" date="2021-06" db="EMBL/GenBank/DDBJ databases">
        <title>Actinomycetes sequencing.</title>
        <authorList>
            <person name="Shan Q."/>
        </authorList>
    </citation>
    <scope>NUCLEOTIDE SEQUENCE [LARGE SCALE GENOMIC DNA]</scope>
    <source>
        <strain evidence="2 3">NEAU-G5</strain>
    </source>
</reference>
<gene>
    <name evidence="2" type="ORF">KO481_15180</name>
</gene>
<accession>A0ABS6B070</accession>
<feature type="transmembrane region" description="Helical" evidence="1">
    <location>
        <begin position="270"/>
        <end position="293"/>
    </location>
</feature>
<feature type="transmembrane region" description="Helical" evidence="1">
    <location>
        <begin position="361"/>
        <end position="384"/>
    </location>
</feature>
<feature type="transmembrane region" description="Helical" evidence="1">
    <location>
        <begin position="139"/>
        <end position="157"/>
    </location>
</feature>
<dbReference type="SUPFAM" id="SSF103473">
    <property type="entry name" value="MFS general substrate transporter"/>
    <property type="match status" value="1"/>
</dbReference>
<organism evidence="2 3">
    <name type="scientific">Nocardia albiluteola</name>
    <dbReference type="NCBI Taxonomy" id="2842303"/>
    <lineage>
        <taxon>Bacteria</taxon>
        <taxon>Bacillati</taxon>
        <taxon>Actinomycetota</taxon>
        <taxon>Actinomycetes</taxon>
        <taxon>Mycobacteriales</taxon>
        <taxon>Nocardiaceae</taxon>
        <taxon>Nocardia</taxon>
    </lineage>
</organism>
<comment type="caution">
    <text evidence="2">The sequence shown here is derived from an EMBL/GenBank/DDBJ whole genome shotgun (WGS) entry which is preliminary data.</text>
</comment>
<feature type="transmembrane region" description="Helical" evidence="1">
    <location>
        <begin position="396"/>
        <end position="418"/>
    </location>
</feature>
<dbReference type="Pfam" id="PF07690">
    <property type="entry name" value="MFS_1"/>
    <property type="match status" value="1"/>
</dbReference>
<dbReference type="CDD" id="cd17339">
    <property type="entry name" value="MFS_NIMT_CynX_like"/>
    <property type="match status" value="1"/>
</dbReference>
<sequence>MMSGQQWAYLRIRSGRARSTDGSADSTLSAYLRIRSGRARSTDGSADSTPSAYLRRHPGRARPLGGFTDSAPLRLLLIVLVAVNLRPAVTAVGPMLSEIQHELHLSSAAAGAMTTLPLVCFGMYGLIAPFLRRSPAPETLLVAAMGLLTTTLLIRVIPVTAVLFAGSLLAGVAISIGNIAVPAIIKRDYPDRVTTVTAVYSVAVTVGAAGASALAVPIEHGLHTGWRMPLALLAIPAAVAGLAWLPRLRRGGDPGAAAPGGHWELWRDKLAWQVTAFMGLQSVLAYAIIGWMPTIYIDRGLGKEAAGYAVSLVSLTQAVGAMAVPLFERRLRDQRPLVAAAVVLNVIGFAGIAWAPVGSVWAWAVLLGLGQGAAFATALSFLGLRSSDAQTARQLSGMAQGVGYVIAAAAPLALGALHDAVGNWTVPMIVMLGVAALTGLPGLAAGRNRTVLPHRATTAAGQECAPAAG</sequence>
<feature type="transmembrane region" description="Helical" evidence="1">
    <location>
        <begin position="424"/>
        <end position="445"/>
    </location>
</feature>
<feature type="transmembrane region" description="Helical" evidence="1">
    <location>
        <begin position="163"/>
        <end position="185"/>
    </location>
</feature>
<feature type="transmembrane region" description="Helical" evidence="1">
    <location>
        <begin position="336"/>
        <end position="355"/>
    </location>
</feature>
<keyword evidence="3" id="KW-1185">Reference proteome</keyword>
<proteinExistence type="predicted"/>
<feature type="transmembrane region" description="Helical" evidence="1">
    <location>
        <begin position="64"/>
        <end position="85"/>
    </location>
</feature>
<dbReference type="PANTHER" id="PTHR23523">
    <property type="match status" value="1"/>
</dbReference>
<feature type="transmembrane region" description="Helical" evidence="1">
    <location>
        <begin position="224"/>
        <end position="245"/>
    </location>
</feature>
<feature type="transmembrane region" description="Helical" evidence="1">
    <location>
        <begin position="197"/>
        <end position="218"/>
    </location>
</feature>
<keyword evidence="1" id="KW-1133">Transmembrane helix</keyword>
<keyword evidence="1" id="KW-0472">Membrane</keyword>
<dbReference type="Proteomes" id="UP000733379">
    <property type="component" value="Unassembled WGS sequence"/>
</dbReference>
<dbReference type="EMBL" id="JAHKNI010000004">
    <property type="protein sequence ID" value="MBU3062861.1"/>
    <property type="molecule type" value="Genomic_DNA"/>
</dbReference>
<evidence type="ECO:0000313" key="3">
    <source>
        <dbReference type="Proteomes" id="UP000733379"/>
    </source>
</evidence>
<keyword evidence="1" id="KW-0812">Transmembrane</keyword>
<name>A0ABS6B070_9NOCA</name>
<dbReference type="InterPro" id="IPR011701">
    <property type="entry name" value="MFS"/>
</dbReference>
<evidence type="ECO:0000313" key="2">
    <source>
        <dbReference type="EMBL" id="MBU3062861.1"/>
    </source>
</evidence>
<dbReference type="InterPro" id="IPR052524">
    <property type="entry name" value="MFS_Cyanate_Porter"/>
</dbReference>
<evidence type="ECO:0000256" key="1">
    <source>
        <dbReference type="SAM" id="Phobius"/>
    </source>
</evidence>
<dbReference type="InterPro" id="IPR036259">
    <property type="entry name" value="MFS_trans_sf"/>
</dbReference>
<dbReference type="Gene3D" id="1.20.1250.20">
    <property type="entry name" value="MFS general substrate transporter like domains"/>
    <property type="match status" value="2"/>
</dbReference>
<feature type="transmembrane region" description="Helical" evidence="1">
    <location>
        <begin position="105"/>
        <end position="127"/>
    </location>
</feature>
<feature type="transmembrane region" description="Helical" evidence="1">
    <location>
        <begin position="305"/>
        <end position="324"/>
    </location>
</feature>